<gene>
    <name evidence="8" type="ORF">A8926_4054</name>
</gene>
<dbReference type="Proteomes" id="UP000233786">
    <property type="component" value="Unassembled WGS sequence"/>
</dbReference>
<dbReference type="InterPro" id="IPR036259">
    <property type="entry name" value="MFS_trans_sf"/>
</dbReference>
<dbReference type="Gene3D" id="1.20.1250.20">
    <property type="entry name" value="MFS general substrate transporter like domains"/>
    <property type="match status" value="1"/>
</dbReference>
<feature type="transmembrane region" description="Helical" evidence="6">
    <location>
        <begin position="44"/>
        <end position="64"/>
    </location>
</feature>
<feature type="transmembrane region" description="Helical" evidence="6">
    <location>
        <begin position="374"/>
        <end position="395"/>
    </location>
</feature>
<dbReference type="PROSITE" id="PS50850">
    <property type="entry name" value="MFS"/>
    <property type="match status" value="1"/>
</dbReference>
<feature type="transmembrane region" description="Helical" evidence="6">
    <location>
        <begin position="7"/>
        <end position="32"/>
    </location>
</feature>
<dbReference type="Pfam" id="PF07690">
    <property type="entry name" value="MFS_1"/>
    <property type="match status" value="1"/>
</dbReference>
<evidence type="ECO:0000256" key="1">
    <source>
        <dbReference type="ARBA" id="ARBA00004651"/>
    </source>
</evidence>
<name>A0A2N3Y001_SACSN</name>
<keyword evidence="5 6" id="KW-0472">Membrane</keyword>
<feature type="transmembrane region" description="Helical" evidence="6">
    <location>
        <begin position="342"/>
        <end position="362"/>
    </location>
</feature>
<comment type="subcellular location">
    <subcellularLocation>
        <location evidence="1">Cell membrane</location>
        <topology evidence="1">Multi-pass membrane protein</topology>
    </subcellularLocation>
</comment>
<evidence type="ECO:0000313" key="9">
    <source>
        <dbReference type="Proteomes" id="UP000233786"/>
    </source>
</evidence>
<keyword evidence="4 6" id="KW-1133">Transmembrane helix</keyword>
<dbReference type="OrthoDB" id="9793136at2"/>
<keyword evidence="2" id="KW-1003">Cell membrane</keyword>
<dbReference type="PANTHER" id="PTHR23513">
    <property type="entry name" value="INTEGRAL MEMBRANE EFFLUX PROTEIN-RELATED"/>
    <property type="match status" value="1"/>
</dbReference>
<feature type="domain" description="Major facilitator superfamily (MFS) profile" evidence="7">
    <location>
        <begin position="6"/>
        <end position="397"/>
    </location>
</feature>
<keyword evidence="3 6" id="KW-0812">Transmembrane</keyword>
<dbReference type="EMBL" id="PJNB01000001">
    <property type="protein sequence ID" value="PKW16242.1"/>
    <property type="molecule type" value="Genomic_DNA"/>
</dbReference>
<feature type="transmembrane region" description="Helical" evidence="6">
    <location>
        <begin position="252"/>
        <end position="273"/>
    </location>
</feature>
<dbReference type="CDD" id="cd06173">
    <property type="entry name" value="MFS_MefA_like"/>
    <property type="match status" value="1"/>
</dbReference>
<dbReference type="GO" id="GO:0022857">
    <property type="term" value="F:transmembrane transporter activity"/>
    <property type="evidence" value="ECO:0007669"/>
    <property type="project" value="InterPro"/>
</dbReference>
<proteinExistence type="predicted"/>
<dbReference type="AlphaFoldDB" id="A0A2N3Y001"/>
<evidence type="ECO:0000313" key="8">
    <source>
        <dbReference type="EMBL" id="PKW16242.1"/>
    </source>
</evidence>
<dbReference type="GO" id="GO:0005886">
    <property type="term" value="C:plasma membrane"/>
    <property type="evidence" value="ECO:0007669"/>
    <property type="project" value="UniProtKB-SubCell"/>
</dbReference>
<evidence type="ECO:0000259" key="7">
    <source>
        <dbReference type="PROSITE" id="PS50850"/>
    </source>
</evidence>
<feature type="transmembrane region" description="Helical" evidence="6">
    <location>
        <begin position="169"/>
        <end position="187"/>
    </location>
</feature>
<dbReference type="PANTHER" id="PTHR23513:SF11">
    <property type="entry name" value="STAPHYLOFERRIN A TRANSPORTER"/>
    <property type="match status" value="1"/>
</dbReference>
<dbReference type="STRING" id="994479.GCA_000194155_03171"/>
<evidence type="ECO:0000256" key="2">
    <source>
        <dbReference type="ARBA" id="ARBA00022475"/>
    </source>
</evidence>
<protein>
    <submittedName>
        <fullName evidence="8">MFS transporter</fullName>
    </submittedName>
</protein>
<evidence type="ECO:0000256" key="5">
    <source>
        <dbReference type="ARBA" id="ARBA00023136"/>
    </source>
</evidence>
<evidence type="ECO:0000256" key="4">
    <source>
        <dbReference type="ARBA" id="ARBA00022989"/>
    </source>
</evidence>
<feature type="transmembrane region" description="Helical" evidence="6">
    <location>
        <begin position="308"/>
        <end position="330"/>
    </location>
</feature>
<dbReference type="RefSeq" id="WP_044572965.1">
    <property type="nucleotide sequence ID" value="NZ_CP061007.1"/>
</dbReference>
<feature type="transmembrane region" description="Helical" evidence="6">
    <location>
        <begin position="217"/>
        <end position="240"/>
    </location>
</feature>
<keyword evidence="9" id="KW-1185">Reference proteome</keyword>
<dbReference type="InterPro" id="IPR020846">
    <property type="entry name" value="MFS_dom"/>
</dbReference>
<evidence type="ECO:0000256" key="6">
    <source>
        <dbReference type="SAM" id="Phobius"/>
    </source>
</evidence>
<sequence length="411" mass="41652">MTRTTPLVALVAAGGIATLGSTMTLIAIPWFVLQTTGSGVSTGLVAAAETLGLVLSVVLTGTLVDRYGARRASLVADLFTCGAVVLIPLAHNTVGVSLPLLVVLALGIGAGRAPSRSAKQVLLPAVLAVTRTRVSRGTSAEEASQRAGDLIGALLGGLLIALFSPATVLLADGAALLLAAVFVGVFVRVRPVSGGHSAAGYLQELREALGYLRRDRLLVVLGASNASSNALTTGLLSVLLPAFGVLVWHNSTLVGVLIGAASGGSMLGTALYALRGTGRHRWRTFAVCGLISGPPVYLVVALGPPPVLLVGLVSLSMVANGALNPVIAAVKYDRVPEPLRGRVFSALHAVGSAAMPLGSMIAGVLLDGIGPHGAAYALCGLCVIAVGCPFVFKVWRQMDAASRQLGSTTTS</sequence>
<dbReference type="InterPro" id="IPR011701">
    <property type="entry name" value="MFS"/>
</dbReference>
<evidence type="ECO:0000256" key="3">
    <source>
        <dbReference type="ARBA" id="ARBA00022692"/>
    </source>
</evidence>
<dbReference type="SUPFAM" id="SSF103473">
    <property type="entry name" value="MFS general substrate transporter"/>
    <property type="match status" value="1"/>
</dbReference>
<feature type="transmembrane region" description="Helical" evidence="6">
    <location>
        <begin position="285"/>
        <end position="302"/>
    </location>
</feature>
<organism evidence="8 9">
    <name type="scientific">Saccharopolyspora spinosa</name>
    <dbReference type="NCBI Taxonomy" id="60894"/>
    <lineage>
        <taxon>Bacteria</taxon>
        <taxon>Bacillati</taxon>
        <taxon>Actinomycetota</taxon>
        <taxon>Actinomycetes</taxon>
        <taxon>Pseudonocardiales</taxon>
        <taxon>Pseudonocardiaceae</taxon>
        <taxon>Saccharopolyspora</taxon>
    </lineage>
</organism>
<reference evidence="8" key="1">
    <citation type="submission" date="2017-12" db="EMBL/GenBank/DDBJ databases">
        <title>Sequencing the genomes of 1000 Actinobacteria strains.</title>
        <authorList>
            <person name="Klenk H.-P."/>
        </authorList>
    </citation>
    <scope>NUCLEOTIDE SEQUENCE [LARGE SCALE GENOMIC DNA]</scope>
    <source>
        <strain evidence="8">DSM 44228</strain>
    </source>
</reference>
<accession>A0A2N3Y001</accession>
<comment type="caution">
    <text evidence="8">The sequence shown here is derived from an EMBL/GenBank/DDBJ whole genome shotgun (WGS) entry which is preliminary data.</text>
</comment>